<dbReference type="EMBL" id="CP073910">
    <property type="protein sequence ID" value="QUT04286.1"/>
    <property type="molecule type" value="Genomic_DNA"/>
</dbReference>
<keyword evidence="3" id="KW-0663">Pyridoxal phosphate</keyword>
<dbReference type="SUPFAM" id="SSF53686">
    <property type="entry name" value="Tryptophan synthase beta subunit-like PLP-dependent enzymes"/>
    <property type="match status" value="1"/>
</dbReference>
<dbReference type="Pfam" id="PF00291">
    <property type="entry name" value="PALP"/>
    <property type="match status" value="1"/>
</dbReference>
<gene>
    <name evidence="6" type="ORF">KFK14_14470</name>
</gene>
<dbReference type="Gene3D" id="3.40.50.1100">
    <property type="match status" value="2"/>
</dbReference>
<accession>A0A975Q059</accession>
<sequence length="322" mass="32909">MTAQSQSVARIPDRQGVERAAVKIAAILPPTPLLPLDIGGVTIWCKAECLQPIGAFKIRGAWHRLSDLSDEERQAGVVAFSSGNHAQGVAWAARRLGVPATIVMPADAPAAKMASTIALGAMVVTYDRMTESREEIAGRLAAEKGAVLVPSFDDPWVIEGQGSAGIEIGAQMPGGALSRLVIPCGGGGLASGCALALPEAQVTAVEPEGWADMGESLRAGEIVPVGPNPPFTSCDALQTVRVAPLTFGILQGRGAVGVSVTEAEIGAAMRLAMTQLGLVLEPGGAVALAAVVAGKVAPVEGMAVLLSGRNVDPGRFRAMTET</sequence>
<dbReference type="PANTHER" id="PTHR48078">
    <property type="entry name" value="THREONINE DEHYDRATASE, MITOCHONDRIAL-RELATED"/>
    <property type="match status" value="1"/>
</dbReference>
<evidence type="ECO:0000259" key="5">
    <source>
        <dbReference type="Pfam" id="PF00291"/>
    </source>
</evidence>
<keyword evidence="4" id="KW-0456">Lyase</keyword>
<reference evidence="6" key="1">
    <citation type="submission" date="2021-04" db="EMBL/GenBank/DDBJ databases">
        <title>Isolation of p-tert-butylphenol degrading bacteria Sphingobium phenoxybenzoativorans Tas13 from active sludge.</title>
        <authorList>
            <person name="Li Y."/>
        </authorList>
    </citation>
    <scope>NUCLEOTIDE SEQUENCE</scope>
    <source>
        <strain evidence="6">Tas13</strain>
    </source>
</reference>
<organism evidence="6 7">
    <name type="scientific">Sphingobium phenoxybenzoativorans</name>
    <dbReference type="NCBI Taxonomy" id="1592790"/>
    <lineage>
        <taxon>Bacteria</taxon>
        <taxon>Pseudomonadati</taxon>
        <taxon>Pseudomonadota</taxon>
        <taxon>Alphaproteobacteria</taxon>
        <taxon>Sphingomonadales</taxon>
        <taxon>Sphingomonadaceae</taxon>
        <taxon>Sphingobium</taxon>
    </lineage>
</organism>
<dbReference type="GO" id="GO:0004794">
    <property type="term" value="F:threonine deaminase activity"/>
    <property type="evidence" value="ECO:0007669"/>
    <property type="project" value="TreeGrafter"/>
</dbReference>
<comment type="cofactor">
    <cofactor evidence="1">
        <name>pyridoxal 5'-phosphate</name>
        <dbReference type="ChEBI" id="CHEBI:597326"/>
    </cofactor>
</comment>
<dbReference type="AlphaFoldDB" id="A0A975Q059"/>
<dbReference type="GO" id="GO:0006565">
    <property type="term" value="P:L-serine catabolic process"/>
    <property type="evidence" value="ECO:0007669"/>
    <property type="project" value="TreeGrafter"/>
</dbReference>
<protein>
    <submittedName>
        <fullName evidence="6">Threonine/serine dehydratase</fullName>
    </submittedName>
</protein>
<dbReference type="PANTHER" id="PTHR48078:SF6">
    <property type="entry name" value="L-THREONINE DEHYDRATASE CATABOLIC TDCB"/>
    <property type="match status" value="1"/>
</dbReference>
<keyword evidence="7" id="KW-1185">Reference proteome</keyword>
<dbReference type="KEGG" id="spph:KFK14_14470"/>
<dbReference type="FunFam" id="3.40.50.1100:FF:000005">
    <property type="entry name" value="Threonine dehydratase catabolic"/>
    <property type="match status" value="1"/>
</dbReference>
<evidence type="ECO:0000313" key="7">
    <source>
        <dbReference type="Proteomes" id="UP000681425"/>
    </source>
</evidence>
<proteinExistence type="inferred from homology"/>
<dbReference type="InterPro" id="IPR036052">
    <property type="entry name" value="TrpB-like_PALP_sf"/>
</dbReference>
<evidence type="ECO:0000256" key="2">
    <source>
        <dbReference type="ARBA" id="ARBA00010869"/>
    </source>
</evidence>
<dbReference type="Proteomes" id="UP000681425">
    <property type="component" value="Chromosome"/>
</dbReference>
<dbReference type="InterPro" id="IPR001926">
    <property type="entry name" value="TrpB-like_PALP"/>
</dbReference>
<comment type="similarity">
    <text evidence="2">Belongs to the serine/threonine dehydratase family.</text>
</comment>
<dbReference type="GO" id="GO:0009097">
    <property type="term" value="P:isoleucine biosynthetic process"/>
    <property type="evidence" value="ECO:0007669"/>
    <property type="project" value="TreeGrafter"/>
</dbReference>
<dbReference type="GO" id="GO:0006567">
    <property type="term" value="P:L-threonine catabolic process"/>
    <property type="evidence" value="ECO:0007669"/>
    <property type="project" value="TreeGrafter"/>
</dbReference>
<evidence type="ECO:0000256" key="4">
    <source>
        <dbReference type="ARBA" id="ARBA00023239"/>
    </source>
</evidence>
<feature type="domain" description="Tryptophan synthase beta chain-like PALP" evidence="5">
    <location>
        <begin position="30"/>
        <end position="308"/>
    </location>
</feature>
<dbReference type="InterPro" id="IPR050147">
    <property type="entry name" value="Ser/Thr_Dehydratase"/>
</dbReference>
<dbReference type="RefSeq" id="WP_070155444.1">
    <property type="nucleotide sequence ID" value="NZ_CP073910.1"/>
</dbReference>
<name>A0A975Q059_9SPHN</name>
<dbReference type="GO" id="GO:0003941">
    <property type="term" value="F:L-serine ammonia-lyase activity"/>
    <property type="evidence" value="ECO:0007669"/>
    <property type="project" value="TreeGrafter"/>
</dbReference>
<evidence type="ECO:0000256" key="3">
    <source>
        <dbReference type="ARBA" id="ARBA00022898"/>
    </source>
</evidence>
<evidence type="ECO:0000313" key="6">
    <source>
        <dbReference type="EMBL" id="QUT04286.1"/>
    </source>
</evidence>
<dbReference type="CDD" id="cd01562">
    <property type="entry name" value="Thr-dehyd"/>
    <property type="match status" value="1"/>
</dbReference>
<evidence type="ECO:0000256" key="1">
    <source>
        <dbReference type="ARBA" id="ARBA00001933"/>
    </source>
</evidence>